<evidence type="ECO:0000313" key="1">
    <source>
        <dbReference type="EMBL" id="KAK9768925.1"/>
    </source>
</evidence>
<reference evidence="1 2" key="1">
    <citation type="submission" date="2023-04" db="EMBL/GenBank/DDBJ databases">
        <title>Genome of Basidiobolus ranarum AG-B5.</title>
        <authorList>
            <person name="Stajich J.E."/>
            <person name="Carter-House D."/>
            <person name="Gryganskyi A."/>
        </authorList>
    </citation>
    <scope>NUCLEOTIDE SEQUENCE [LARGE SCALE GENOMIC DNA]</scope>
    <source>
        <strain evidence="1 2">AG-B5</strain>
    </source>
</reference>
<gene>
    <name evidence="1" type="primary">INTS10_1</name>
    <name evidence="1" type="ORF">K7432_000052</name>
</gene>
<proteinExistence type="predicted"/>
<keyword evidence="2" id="KW-1185">Reference proteome</keyword>
<sequence>MLSENTLPHVLENIKRDLKNGVIESAKMKLIPIVNDYEWVFEVQLLLLEINLAVRDFHKAMQIFAHMRVKFRNEEIYKELICRIVYSGLLGSTEEHAELFRQIPRDIRRELLVEVGDIYTKQNRLFDASRIYTFICYLFPHLTPRYGLLAADLVLRAEKESQPLLPVNTYRRFLLYGVLAQIFADKVNCHSLETPGLNANISKLTTISHECLLEWMRLHQAYYIAQIEWKTMHQSFIHISKQCGFLPENCQISSVEPDVDSNLFFPDVLLESLRLNEYALPTQFKSLFLASCFVQICFEYQSLIFNPLKLNECSIPVGEAKSEKKAKKVKSSKSTRSKQKAKAMSVSNLVDSSTPASTPEEILKATAQATGTLRKAQELLTLLESLNGGGTLDQVINDWALPFHIVNAILLCKADIQLMEMKYSDSQASYIILSDRCQTRWREKKEILDGTSILFHPLYQFRLLYSLSLSGEHMGDFKIARKHIFPILYSGLPCQFSDLSFEIEKFSKFRLKPVTSSELLSRSIQRLVTLYTAEIELNGFNNDLIGDLLVLLQFDESQLTDRLQWISQLLIQNGSFVYREFFHFIFSEAIIQQVFQVKNLNALLYSLLPVKSNTDSSQQSVFEVSQIEQNRTLEAHLQLALEKTPKKMMLLREFSRRSYLRDQGMPATMWQRNIFTVGEFWR</sequence>
<dbReference type="Proteomes" id="UP001479436">
    <property type="component" value="Unassembled WGS sequence"/>
</dbReference>
<dbReference type="EMBL" id="JASJQH010000001">
    <property type="protein sequence ID" value="KAK9768925.1"/>
    <property type="molecule type" value="Genomic_DNA"/>
</dbReference>
<accession>A0ABR2X567</accession>
<protein>
    <submittedName>
        <fullName evidence="1">Integrator complex subunit 10</fullName>
    </submittedName>
</protein>
<name>A0ABR2X567_9FUNG</name>
<evidence type="ECO:0000313" key="2">
    <source>
        <dbReference type="Proteomes" id="UP001479436"/>
    </source>
</evidence>
<organism evidence="1 2">
    <name type="scientific">Basidiobolus ranarum</name>
    <dbReference type="NCBI Taxonomy" id="34480"/>
    <lineage>
        <taxon>Eukaryota</taxon>
        <taxon>Fungi</taxon>
        <taxon>Fungi incertae sedis</taxon>
        <taxon>Zoopagomycota</taxon>
        <taxon>Entomophthoromycotina</taxon>
        <taxon>Basidiobolomycetes</taxon>
        <taxon>Basidiobolales</taxon>
        <taxon>Basidiobolaceae</taxon>
        <taxon>Basidiobolus</taxon>
    </lineage>
</organism>
<comment type="caution">
    <text evidence="1">The sequence shown here is derived from an EMBL/GenBank/DDBJ whole genome shotgun (WGS) entry which is preliminary data.</text>
</comment>